<reference evidence="2 3" key="1">
    <citation type="submission" date="2018-03" db="EMBL/GenBank/DDBJ databases">
        <title>Genomic Encyclopedia of Archaeal and Bacterial Type Strains, Phase II (KMG-II): from individual species to whole genera.</title>
        <authorList>
            <person name="Goeker M."/>
        </authorList>
    </citation>
    <scope>NUCLEOTIDE SEQUENCE [LARGE SCALE GENOMIC DNA]</scope>
    <source>
        <strain evidence="2 3">DSM 45601</strain>
    </source>
</reference>
<dbReference type="PANTHER" id="PTHR21310:SF40">
    <property type="entry name" value="AMINOGLYCOSIDE PHOSPHOTRANSFERASE DOMAIN-CONTAINING PROTEIN-RELATED"/>
    <property type="match status" value="1"/>
</dbReference>
<evidence type="ECO:0000313" key="2">
    <source>
        <dbReference type="EMBL" id="PRX90014.1"/>
    </source>
</evidence>
<accession>A0A2T0PM87</accession>
<dbReference type="Proteomes" id="UP000237846">
    <property type="component" value="Unassembled WGS sequence"/>
</dbReference>
<dbReference type="InterPro" id="IPR002575">
    <property type="entry name" value="Aminoglycoside_PTrfase"/>
</dbReference>
<evidence type="ECO:0000259" key="1">
    <source>
        <dbReference type="Pfam" id="PF01636"/>
    </source>
</evidence>
<evidence type="ECO:0000313" key="3">
    <source>
        <dbReference type="Proteomes" id="UP000237846"/>
    </source>
</evidence>
<proteinExistence type="predicted"/>
<keyword evidence="3" id="KW-1185">Reference proteome</keyword>
<dbReference type="InterPro" id="IPR051678">
    <property type="entry name" value="AGP_Transferase"/>
</dbReference>
<dbReference type="SUPFAM" id="SSF56112">
    <property type="entry name" value="Protein kinase-like (PK-like)"/>
    <property type="match status" value="1"/>
</dbReference>
<dbReference type="GO" id="GO:0016740">
    <property type="term" value="F:transferase activity"/>
    <property type="evidence" value="ECO:0007669"/>
    <property type="project" value="UniProtKB-KW"/>
</dbReference>
<dbReference type="EMBL" id="PVZC01000019">
    <property type="protein sequence ID" value="PRX90014.1"/>
    <property type="molecule type" value="Genomic_DNA"/>
</dbReference>
<organism evidence="2 3">
    <name type="scientific">Allonocardiopsis opalescens</name>
    <dbReference type="NCBI Taxonomy" id="1144618"/>
    <lineage>
        <taxon>Bacteria</taxon>
        <taxon>Bacillati</taxon>
        <taxon>Actinomycetota</taxon>
        <taxon>Actinomycetes</taxon>
        <taxon>Streptosporangiales</taxon>
        <taxon>Allonocardiopsis</taxon>
    </lineage>
</organism>
<comment type="caution">
    <text evidence="2">The sequence shown here is derived from an EMBL/GenBank/DDBJ whole genome shotgun (WGS) entry which is preliminary data.</text>
</comment>
<name>A0A2T0PM87_9ACTN</name>
<dbReference type="PANTHER" id="PTHR21310">
    <property type="entry name" value="AMINOGLYCOSIDE PHOSPHOTRANSFERASE-RELATED-RELATED"/>
    <property type="match status" value="1"/>
</dbReference>
<protein>
    <submittedName>
        <fullName evidence="2">Phosphotransferase family enzyme</fullName>
    </submittedName>
</protein>
<dbReference type="Gene3D" id="3.90.1200.10">
    <property type="match status" value="1"/>
</dbReference>
<sequence>MPLPSDSNDTWRIGGTVLRVCWRGDLARFRREAAVAAALPPGFPYPEVLDAGSDGELAWQLTRAVEGVPLVEVWHTLTAARRRAAVHRLGAALALLHEHRFPAQVVELLTAPRRLDGITDVIGADIVPLPLDRALRLLDAARGIDGVPAALLDRVAERLHGLTRTDPLSAPPAGSAPAGIGCLHGDAHPGNALWHEDEVVALLDLEWVRFGPADLELEPYLRDNLGTPAWRTADTREVLRLLAESHPAAFAPPDLVDRLSLYRLVAAVRSLVIAGRTADADPRPLPLAPLSRAADGDAHIRRLLPDGGRR</sequence>
<dbReference type="Pfam" id="PF01636">
    <property type="entry name" value="APH"/>
    <property type="match status" value="1"/>
</dbReference>
<dbReference type="AlphaFoldDB" id="A0A2T0PM87"/>
<keyword evidence="2" id="KW-0808">Transferase</keyword>
<gene>
    <name evidence="2" type="ORF">CLV72_1194</name>
</gene>
<feature type="domain" description="Aminoglycoside phosphotransferase" evidence="1">
    <location>
        <begin position="7"/>
        <end position="231"/>
    </location>
</feature>
<dbReference type="InterPro" id="IPR011009">
    <property type="entry name" value="Kinase-like_dom_sf"/>
</dbReference>